<accession>A0AAE9YNR9</accession>
<protein>
    <recommendedName>
        <fullName evidence="3">Ribbon-helix-helix protein CopG domain-containing protein</fullName>
    </recommendedName>
</protein>
<organism evidence="1 2">
    <name type="scientific">Thalassomonas actiniarum</name>
    <dbReference type="NCBI Taxonomy" id="485447"/>
    <lineage>
        <taxon>Bacteria</taxon>
        <taxon>Pseudomonadati</taxon>
        <taxon>Pseudomonadota</taxon>
        <taxon>Gammaproteobacteria</taxon>
        <taxon>Alteromonadales</taxon>
        <taxon>Colwelliaceae</taxon>
        <taxon>Thalassomonas</taxon>
    </lineage>
</organism>
<name>A0AAE9YNR9_9GAMM</name>
<reference evidence="1 2" key="1">
    <citation type="journal article" date="2015" name="Genome Announc.">
        <title>Draft Genome Sequences of Marine Isolates of Thalassomonas viridans and Thalassomonas actiniarum.</title>
        <authorList>
            <person name="Olonade I."/>
            <person name="van Zyl L.J."/>
            <person name="Trindade M."/>
        </authorList>
    </citation>
    <scope>NUCLEOTIDE SEQUENCE [LARGE SCALE GENOMIC DNA]</scope>
    <source>
        <strain evidence="1 2">A5K-106</strain>
    </source>
</reference>
<evidence type="ECO:0000313" key="2">
    <source>
        <dbReference type="Proteomes" id="UP000032568"/>
    </source>
</evidence>
<proteinExistence type="predicted"/>
<dbReference type="EMBL" id="CP059735">
    <property type="protein sequence ID" value="WDD96746.1"/>
    <property type="molecule type" value="Genomic_DNA"/>
</dbReference>
<evidence type="ECO:0008006" key="3">
    <source>
        <dbReference type="Google" id="ProtNLM"/>
    </source>
</evidence>
<dbReference type="Proteomes" id="UP000032568">
    <property type="component" value="Chromosome"/>
</dbReference>
<dbReference type="RefSeq" id="WP_044834897.1">
    <property type="nucleotide sequence ID" value="NZ_CP059735.1"/>
</dbReference>
<dbReference type="InterPro" id="IPR010985">
    <property type="entry name" value="Ribbon_hlx_hlx"/>
</dbReference>
<gene>
    <name evidence="1" type="ORF">SG35_015310</name>
</gene>
<dbReference type="AlphaFoldDB" id="A0AAE9YNR9"/>
<sequence>MKKIIVLTVRVDSEVGEAIHALAQADERSVAWVTRKLLTEALKARKLLTAQDDQQYRAAKG</sequence>
<evidence type="ECO:0000313" key="1">
    <source>
        <dbReference type="EMBL" id="WDD96746.1"/>
    </source>
</evidence>
<dbReference type="KEGG" id="tact:SG35_015310"/>
<reference evidence="1 2" key="2">
    <citation type="journal article" date="2022" name="Mar. Drugs">
        <title>Bioassay-Guided Fractionation Leads to the Detection of Cholic Acid Generated by the Rare Thalassomonas sp.</title>
        <authorList>
            <person name="Pheiffer F."/>
            <person name="Schneider Y.K."/>
            <person name="Hansen E.H."/>
            <person name="Andersen J.H."/>
            <person name="Isaksson J."/>
            <person name="Busche T."/>
            <person name="R C."/>
            <person name="Kalinowski J."/>
            <person name="Zyl L.V."/>
            <person name="Trindade M."/>
        </authorList>
    </citation>
    <scope>NUCLEOTIDE SEQUENCE [LARGE SCALE GENOMIC DNA]</scope>
    <source>
        <strain evidence="1 2">A5K-106</strain>
    </source>
</reference>
<dbReference type="GO" id="GO:0006355">
    <property type="term" value="P:regulation of DNA-templated transcription"/>
    <property type="evidence" value="ECO:0007669"/>
    <property type="project" value="InterPro"/>
</dbReference>
<keyword evidence="2" id="KW-1185">Reference proteome</keyword>
<dbReference type="SUPFAM" id="SSF47598">
    <property type="entry name" value="Ribbon-helix-helix"/>
    <property type="match status" value="1"/>
</dbReference>